<gene>
    <name evidence="1" type="ORF">BD626DRAFT_491303</name>
</gene>
<organism evidence="1 2">
    <name type="scientific">Schizophyllum amplum</name>
    <dbReference type="NCBI Taxonomy" id="97359"/>
    <lineage>
        <taxon>Eukaryota</taxon>
        <taxon>Fungi</taxon>
        <taxon>Dikarya</taxon>
        <taxon>Basidiomycota</taxon>
        <taxon>Agaricomycotina</taxon>
        <taxon>Agaricomycetes</taxon>
        <taxon>Agaricomycetidae</taxon>
        <taxon>Agaricales</taxon>
        <taxon>Schizophyllaceae</taxon>
        <taxon>Schizophyllum</taxon>
    </lineage>
</organism>
<dbReference type="AlphaFoldDB" id="A0A550CHJ3"/>
<sequence length="70" mass="7890">MRADSAKASSHVGCLAEATRAETSIEWRRVGSDSLACLFSDCYPCHHWSESLNVQRSTFNVRRSTVDVNW</sequence>
<evidence type="ECO:0000313" key="2">
    <source>
        <dbReference type="Proteomes" id="UP000320762"/>
    </source>
</evidence>
<reference evidence="1 2" key="1">
    <citation type="journal article" date="2019" name="New Phytol.">
        <title>Comparative genomics reveals unique wood-decay strategies and fruiting body development in the Schizophyllaceae.</title>
        <authorList>
            <person name="Almasi E."/>
            <person name="Sahu N."/>
            <person name="Krizsan K."/>
            <person name="Balint B."/>
            <person name="Kovacs G.M."/>
            <person name="Kiss B."/>
            <person name="Cseklye J."/>
            <person name="Drula E."/>
            <person name="Henrissat B."/>
            <person name="Nagy I."/>
            <person name="Chovatia M."/>
            <person name="Adam C."/>
            <person name="LaButti K."/>
            <person name="Lipzen A."/>
            <person name="Riley R."/>
            <person name="Grigoriev I.V."/>
            <person name="Nagy L.G."/>
        </authorList>
    </citation>
    <scope>NUCLEOTIDE SEQUENCE [LARGE SCALE GENOMIC DNA]</scope>
    <source>
        <strain evidence="1 2">NL-1724</strain>
    </source>
</reference>
<dbReference type="EMBL" id="VDMD01000007">
    <property type="protein sequence ID" value="TRM64272.1"/>
    <property type="molecule type" value="Genomic_DNA"/>
</dbReference>
<evidence type="ECO:0000313" key="1">
    <source>
        <dbReference type="EMBL" id="TRM64272.1"/>
    </source>
</evidence>
<dbReference type="Proteomes" id="UP000320762">
    <property type="component" value="Unassembled WGS sequence"/>
</dbReference>
<name>A0A550CHJ3_9AGAR</name>
<proteinExistence type="predicted"/>
<comment type="caution">
    <text evidence="1">The sequence shown here is derived from an EMBL/GenBank/DDBJ whole genome shotgun (WGS) entry which is preliminary data.</text>
</comment>
<protein>
    <submittedName>
        <fullName evidence="1">Uncharacterized protein</fullName>
    </submittedName>
</protein>
<keyword evidence="2" id="KW-1185">Reference proteome</keyword>
<accession>A0A550CHJ3</accession>